<dbReference type="AlphaFoldDB" id="A0A1M6M7I0"/>
<feature type="coiled-coil region" evidence="5">
    <location>
        <begin position="350"/>
        <end position="390"/>
    </location>
</feature>
<gene>
    <name evidence="9" type="ORF">SAMN04488028_1011263</name>
</gene>
<accession>A0A1M6M7I0</accession>
<dbReference type="Gene3D" id="1.25.40.10">
    <property type="entry name" value="Tetratricopeptide repeat domain"/>
    <property type="match status" value="2"/>
</dbReference>
<keyword evidence="3" id="KW-0902">Two-component regulatory system</keyword>
<dbReference type="PROSITE" id="PS50005">
    <property type="entry name" value="TPR"/>
    <property type="match status" value="2"/>
</dbReference>
<dbReference type="Pfam" id="PF02518">
    <property type="entry name" value="HATPase_c"/>
    <property type="match status" value="1"/>
</dbReference>
<evidence type="ECO:0000313" key="10">
    <source>
        <dbReference type="Proteomes" id="UP000184474"/>
    </source>
</evidence>
<dbReference type="CDD" id="cd16917">
    <property type="entry name" value="HATPase_UhpB-NarQ-NarX-like"/>
    <property type="match status" value="1"/>
</dbReference>
<evidence type="ECO:0000256" key="1">
    <source>
        <dbReference type="ARBA" id="ARBA00022679"/>
    </source>
</evidence>
<feature type="repeat" description="TPR" evidence="4">
    <location>
        <begin position="235"/>
        <end position="268"/>
    </location>
</feature>
<proteinExistence type="predicted"/>
<dbReference type="InterPro" id="IPR050482">
    <property type="entry name" value="Sensor_HK_TwoCompSys"/>
</dbReference>
<feature type="repeat" description="TPR" evidence="4">
    <location>
        <begin position="115"/>
        <end position="148"/>
    </location>
</feature>
<dbReference type="PANTHER" id="PTHR24421">
    <property type="entry name" value="NITRATE/NITRITE SENSOR PROTEIN NARX-RELATED"/>
    <property type="match status" value="1"/>
</dbReference>
<evidence type="ECO:0000256" key="4">
    <source>
        <dbReference type="PROSITE-ProRule" id="PRU00339"/>
    </source>
</evidence>
<keyword evidence="6" id="KW-0812">Transmembrane</keyword>
<keyword evidence="5" id="KW-0175">Coiled coil</keyword>
<feature type="signal peptide" evidence="7">
    <location>
        <begin position="1"/>
        <end position="21"/>
    </location>
</feature>
<evidence type="ECO:0000256" key="5">
    <source>
        <dbReference type="SAM" id="Coils"/>
    </source>
</evidence>
<reference evidence="10" key="1">
    <citation type="submission" date="2016-11" db="EMBL/GenBank/DDBJ databases">
        <authorList>
            <person name="Varghese N."/>
            <person name="Submissions S."/>
        </authorList>
    </citation>
    <scope>NUCLEOTIDE SEQUENCE [LARGE SCALE GENOMIC DNA]</scope>
    <source>
        <strain evidence="10">DSM 26134</strain>
    </source>
</reference>
<dbReference type="Pfam" id="PF07730">
    <property type="entry name" value="HisKA_3"/>
    <property type="match status" value="1"/>
</dbReference>
<evidence type="ECO:0000256" key="3">
    <source>
        <dbReference type="ARBA" id="ARBA00023012"/>
    </source>
</evidence>
<dbReference type="InterPro" id="IPR003594">
    <property type="entry name" value="HATPase_dom"/>
</dbReference>
<dbReference type="SUPFAM" id="SSF55874">
    <property type="entry name" value="ATPase domain of HSP90 chaperone/DNA topoisomerase II/histidine kinase"/>
    <property type="match status" value="1"/>
</dbReference>
<dbReference type="Proteomes" id="UP000184474">
    <property type="component" value="Unassembled WGS sequence"/>
</dbReference>
<feature type="chain" id="PRO_5009919446" evidence="7">
    <location>
        <begin position="22"/>
        <end position="661"/>
    </location>
</feature>
<evidence type="ECO:0000259" key="8">
    <source>
        <dbReference type="PROSITE" id="PS50109"/>
    </source>
</evidence>
<name>A0A1M6M7I0_REIAG</name>
<keyword evidence="7" id="KW-0732">Signal</keyword>
<keyword evidence="2" id="KW-0418">Kinase</keyword>
<evidence type="ECO:0000256" key="7">
    <source>
        <dbReference type="SAM" id="SignalP"/>
    </source>
</evidence>
<dbReference type="InterPro" id="IPR036890">
    <property type="entry name" value="HATPase_C_sf"/>
</dbReference>
<dbReference type="GO" id="GO:0000155">
    <property type="term" value="F:phosphorelay sensor kinase activity"/>
    <property type="evidence" value="ECO:0007669"/>
    <property type="project" value="InterPro"/>
</dbReference>
<dbReference type="Gene3D" id="3.30.565.10">
    <property type="entry name" value="Histidine kinase-like ATPase, C-terminal domain"/>
    <property type="match status" value="1"/>
</dbReference>
<keyword evidence="10" id="KW-1185">Reference proteome</keyword>
<dbReference type="EMBL" id="FRAA01000001">
    <property type="protein sequence ID" value="SHJ79397.1"/>
    <property type="molecule type" value="Genomic_DNA"/>
</dbReference>
<feature type="domain" description="Histidine kinase" evidence="8">
    <location>
        <begin position="555"/>
        <end position="645"/>
    </location>
</feature>
<sequence>MKNLTILLLTCVSLAPQLVFAQPKSLSPTQQQDSITIKSLQGEAWQLKYSDPRKSMLYLDSAAILAQNVSPKITADVIYYKAMINYLINDYPLAIDQSQQALAKYESVENHYGQASIYNLLGLINQRIGNYDDAVHAFHRSLSEAEFGDNLYAQSNPIHNIALVYLDMHEYKTSMEYAQKAFAIRYQIGDSTLIGQSLQTIGGLSYHLQHYDQSIAELNQSIAIFEKHQDWSSLSISYSNLGMTYQALKNYERAKDYFHESAKLSKQVEDDEGLTSALVNLSSVSVDLGDYRTAAAYAREAIEITERFQLRPTMKDALELLAIAQENLNNPSAALQTMKQIMALSDSLLNSEKSNQIAALETKFKVKEKEQEIALQKAELEIKNAQLKTNRYLLIILTGGTLLILFIVWQQKKKSKLKEQARLSETENKAKKDQITAALNSQEQERSRFAKDLHDNMGQLISVMNLSIDRLQKAPNIEYSERTKTYELCNDILGDMYKELKNICFDLMPQSLTAHGLVNALQEFALRVNSIGDLQIEVLIHGGENFPAHEKSVALYRIAQEWINNIIKYSDAKNITLQIIQDEEEVLLMIEDNGMGFDQKLLISGKGYGWKNIQSRVAFIIGSLDLDTQSGRRGNTFTVAIPRWYFISTEDLSESPYAINS</sequence>
<dbReference type="SMART" id="SM00028">
    <property type="entry name" value="TPR"/>
    <property type="match status" value="6"/>
</dbReference>
<dbReference type="Gene3D" id="1.20.5.1930">
    <property type="match status" value="1"/>
</dbReference>
<evidence type="ECO:0000313" key="9">
    <source>
        <dbReference type="EMBL" id="SHJ79397.1"/>
    </source>
</evidence>
<dbReference type="Pfam" id="PF13424">
    <property type="entry name" value="TPR_12"/>
    <property type="match status" value="2"/>
</dbReference>
<protein>
    <submittedName>
        <fullName evidence="9">Tetratricopeptide repeat-containing protein</fullName>
    </submittedName>
</protein>
<dbReference type="InterPro" id="IPR019734">
    <property type="entry name" value="TPR_rpt"/>
</dbReference>
<dbReference type="PROSITE" id="PS50109">
    <property type="entry name" value="HIS_KIN"/>
    <property type="match status" value="1"/>
</dbReference>
<keyword evidence="4" id="KW-0802">TPR repeat</keyword>
<dbReference type="InterPro" id="IPR011990">
    <property type="entry name" value="TPR-like_helical_dom_sf"/>
</dbReference>
<keyword evidence="1" id="KW-0808">Transferase</keyword>
<keyword evidence="6" id="KW-1133">Transmembrane helix</keyword>
<keyword evidence="6" id="KW-0472">Membrane</keyword>
<evidence type="ECO:0000256" key="6">
    <source>
        <dbReference type="SAM" id="Phobius"/>
    </source>
</evidence>
<feature type="transmembrane region" description="Helical" evidence="6">
    <location>
        <begin position="392"/>
        <end position="409"/>
    </location>
</feature>
<dbReference type="SUPFAM" id="SSF48452">
    <property type="entry name" value="TPR-like"/>
    <property type="match status" value="2"/>
</dbReference>
<dbReference type="GO" id="GO:0046983">
    <property type="term" value="F:protein dimerization activity"/>
    <property type="evidence" value="ECO:0007669"/>
    <property type="project" value="InterPro"/>
</dbReference>
<organism evidence="9 10">
    <name type="scientific">Reichenbachiella agariperforans</name>
    <dbReference type="NCBI Taxonomy" id="156994"/>
    <lineage>
        <taxon>Bacteria</taxon>
        <taxon>Pseudomonadati</taxon>
        <taxon>Bacteroidota</taxon>
        <taxon>Cytophagia</taxon>
        <taxon>Cytophagales</taxon>
        <taxon>Reichenbachiellaceae</taxon>
        <taxon>Reichenbachiella</taxon>
    </lineage>
</organism>
<dbReference type="InterPro" id="IPR011712">
    <property type="entry name" value="Sig_transdc_His_kin_sub3_dim/P"/>
</dbReference>
<evidence type="ECO:0000256" key="2">
    <source>
        <dbReference type="ARBA" id="ARBA00022777"/>
    </source>
</evidence>
<dbReference type="STRING" id="156994.SAMN04488028_1011263"/>
<dbReference type="GO" id="GO:0016020">
    <property type="term" value="C:membrane"/>
    <property type="evidence" value="ECO:0007669"/>
    <property type="project" value="InterPro"/>
</dbReference>
<dbReference type="RefSeq" id="WP_073120433.1">
    <property type="nucleotide sequence ID" value="NZ_FRAA01000001.1"/>
</dbReference>
<dbReference type="InterPro" id="IPR005467">
    <property type="entry name" value="His_kinase_dom"/>
</dbReference>